<dbReference type="EMBL" id="LAZR01057044">
    <property type="protein sequence ID" value="KKK72865.1"/>
    <property type="molecule type" value="Genomic_DNA"/>
</dbReference>
<feature type="compositionally biased region" description="Basic and acidic residues" evidence="1">
    <location>
        <begin position="17"/>
        <end position="59"/>
    </location>
</feature>
<name>A0A0F8YGR8_9ZZZZ</name>
<comment type="caution">
    <text evidence="2">The sequence shown here is derived from an EMBL/GenBank/DDBJ whole genome shotgun (WGS) entry which is preliminary data.</text>
</comment>
<gene>
    <name evidence="2" type="ORF">LCGC14_2899610</name>
</gene>
<reference evidence="2" key="1">
    <citation type="journal article" date="2015" name="Nature">
        <title>Complex archaea that bridge the gap between prokaryotes and eukaryotes.</title>
        <authorList>
            <person name="Spang A."/>
            <person name="Saw J.H."/>
            <person name="Jorgensen S.L."/>
            <person name="Zaremba-Niedzwiedzka K."/>
            <person name="Martijn J."/>
            <person name="Lind A.E."/>
            <person name="van Eijk R."/>
            <person name="Schleper C."/>
            <person name="Guy L."/>
            <person name="Ettema T.J."/>
        </authorList>
    </citation>
    <scope>NUCLEOTIDE SEQUENCE</scope>
</reference>
<protein>
    <submittedName>
        <fullName evidence="2">Uncharacterized protein</fullName>
    </submittedName>
</protein>
<organism evidence="2">
    <name type="scientific">marine sediment metagenome</name>
    <dbReference type="NCBI Taxonomy" id="412755"/>
    <lineage>
        <taxon>unclassified sequences</taxon>
        <taxon>metagenomes</taxon>
        <taxon>ecological metagenomes</taxon>
    </lineage>
</organism>
<feature type="compositionally biased region" description="Basic residues" evidence="1">
    <location>
        <begin position="1"/>
        <end position="11"/>
    </location>
</feature>
<dbReference type="AlphaFoldDB" id="A0A0F8YGR8"/>
<sequence length="59" mass="6734">MAKKTKTKKAATKAAPKHKETAEDRIRNRVNKEAKRLKLDDAQQKSIDDALKEALEDEE</sequence>
<proteinExistence type="predicted"/>
<evidence type="ECO:0000313" key="2">
    <source>
        <dbReference type="EMBL" id="KKK72865.1"/>
    </source>
</evidence>
<feature type="region of interest" description="Disordered" evidence="1">
    <location>
        <begin position="1"/>
        <end position="59"/>
    </location>
</feature>
<accession>A0A0F8YGR8</accession>
<evidence type="ECO:0000256" key="1">
    <source>
        <dbReference type="SAM" id="MobiDB-lite"/>
    </source>
</evidence>